<dbReference type="InterPro" id="IPR036390">
    <property type="entry name" value="WH_DNA-bd_sf"/>
</dbReference>
<evidence type="ECO:0000313" key="6">
    <source>
        <dbReference type="EMBL" id="TCP20700.1"/>
    </source>
</evidence>
<evidence type="ECO:0000313" key="7">
    <source>
        <dbReference type="Proteomes" id="UP000295416"/>
    </source>
</evidence>
<comment type="caution">
    <text evidence="6">The sequence shown here is derived from an EMBL/GenBank/DDBJ whole genome shotgun (WGS) entry which is preliminary data.</text>
</comment>
<dbReference type="Gene3D" id="1.10.10.10">
    <property type="entry name" value="Winged helix-like DNA-binding domain superfamily/Winged helix DNA-binding domain"/>
    <property type="match status" value="1"/>
</dbReference>
<dbReference type="InterPro" id="IPR050707">
    <property type="entry name" value="HTH_MetabolicPath_Reg"/>
</dbReference>
<dbReference type="SMART" id="SM00346">
    <property type="entry name" value="HTH_ICLR"/>
    <property type="match status" value="1"/>
</dbReference>
<dbReference type="InterPro" id="IPR029016">
    <property type="entry name" value="GAF-like_dom_sf"/>
</dbReference>
<keyword evidence="3" id="KW-0804">Transcription</keyword>
<evidence type="ECO:0000259" key="4">
    <source>
        <dbReference type="PROSITE" id="PS51077"/>
    </source>
</evidence>
<keyword evidence="2" id="KW-0238">DNA-binding</keyword>
<dbReference type="EMBL" id="SLXK01000050">
    <property type="protein sequence ID" value="TCP20700.1"/>
    <property type="molecule type" value="Genomic_DNA"/>
</dbReference>
<evidence type="ECO:0000259" key="5">
    <source>
        <dbReference type="PROSITE" id="PS51078"/>
    </source>
</evidence>
<name>A0A4R2NHB9_9BACL</name>
<dbReference type="PROSITE" id="PS51078">
    <property type="entry name" value="ICLR_ED"/>
    <property type="match status" value="1"/>
</dbReference>
<dbReference type="InterPro" id="IPR036388">
    <property type="entry name" value="WH-like_DNA-bd_sf"/>
</dbReference>
<keyword evidence="1" id="KW-0805">Transcription regulation</keyword>
<evidence type="ECO:0000256" key="3">
    <source>
        <dbReference type="ARBA" id="ARBA00023163"/>
    </source>
</evidence>
<proteinExistence type="predicted"/>
<dbReference type="PROSITE" id="PS51077">
    <property type="entry name" value="HTH_ICLR"/>
    <property type="match status" value="1"/>
</dbReference>
<gene>
    <name evidence="6" type="ORF">EV207_1503</name>
</gene>
<protein>
    <submittedName>
        <fullName evidence="6">IclR family transcriptional regulator</fullName>
    </submittedName>
</protein>
<evidence type="ECO:0000256" key="1">
    <source>
        <dbReference type="ARBA" id="ARBA00023015"/>
    </source>
</evidence>
<dbReference type="GO" id="GO:0045892">
    <property type="term" value="P:negative regulation of DNA-templated transcription"/>
    <property type="evidence" value="ECO:0007669"/>
    <property type="project" value="TreeGrafter"/>
</dbReference>
<dbReference type="GO" id="GO:0003677">
    <property type="term" value="F:DNA binding"/>
    <property type="evidence" value="ECO:0007669"/>
    <property type="project" value="UniProtKB-KW"/>
</dbReference>
<dbReference type="GO" id="GO:0003700">
    <property type="term" value="F:DNA-binding transcription factor activity"/>
    <property type="evidence" value="ECO:0007669"/>
    <property type="project" value="TreeGrafter"/>
</dbReference>
<dbReference type="OrthoDB" id="9791752at2"/>
<accession>A0A4R2NHB9</accession>
<dbReference type="InterPro" id="IPR014757">
    <property type="entry name" value="Tscrpt_reg_IclR_C"/>
</dbReference>
<dbReference type="SUPFAM" id="SSF46785">
    <property type="entry name" value="Winged helix' DNA-binding domain"/>
    <property type="match status" value="1"/>
</dbReference>
<reference evidence="6 7" key="1">
    <citation type="submission" date="2019-03" db="EMBL/GenBank/DDBJ databases">
        <title>Genomic Encyclopedia of Type Strains, Phase IV (KMG-IV): sequencing the most valuable type-strain genomes for metagenomic binning, comparative biology and taxonomic classification.</title>
        <authorList>
            <person name="Goeker M."/>
        </authorList>
    </citation>
    <scope>NUCLEOTIDE SEQUENCE [LARGE SCALE GENOMIC DNA]</scope>
    <source>
        <strain evidence="6 7">DSM 19377</strain>
    </source>
</reference>
<dbReference type="Pfam" id="PF01614">
    <property type="entry name" value="IclR_C"/>
    <property type="match status" value="1"/>
</dbReference>
<dbReference type="PANTHER" id="PTHR30136:SF7">
    <property type="entry name" value="HTH-TYPE TRANSCRIPTIONAL REGULATOR KDGR-RELATED"/>
    <property type="match status" value="1"/>
</dbReference>
<organism evidence="6 7">
    <name type="scientific">Scopulibacillus darangshiensis</name>
    <dbReference type="NCBI Taxonomy" id="442528"/>
    <lineage>
        <taxon>Bacteria</taxon>
        <taxon>Bacillati</taxon>
        <taxon>Bacillota</taxon>
        <taxon>Bacilli</taxon>
        <taxon>Bacillales</taxon>
        <taxon>Sporolactobacillaceae</taxon>
        <taxon>Scopulibacillus</taxon>
    </lineage>
</organism>
<keyword evidence="7" id="KW-1185">Reference proteome</keyword>
<dbReference type="InterPro" id="IPR005471">
    <property type="entry name" value="Tscrpt_reg_IclR_N"/>
</dbReference>
<dbReference type="Pfam" id="PF09339">
    <property type="entry name" value="HTH_IclR"/>
    <property type="match status" value="1"/>
</dbReference>
<dbReference type="Gene3D" id="3.30.450.40">
    <property type="match status" value="1"/>
</dbReference>
<dbReference type="PANTHER" id="PTHR30136">
    <property type="entry name" value="HELIX-TURN-HELIX TRANSCRIPTIONAL REGULATOR, ICLR FAMILY"/>
    <property type="match status" value="1"/>
</dbReference>
<feature type="domain" description="IclR-ED" evidence="5">
    <location>
        <begin position="65"/>
        <end position="248"/>
    </location>
</feature>
<dbReference type="PROSITE" id="PS50890">
    <property type="entry name" value="PUA"/>
    <property type="match status" value="1"/>
</dbReference>
<feature type="domain" description="HTH iclR-type" evidence="4">
    <location>
        <begin position="5"/>
        <end position="64"/>
    </location>
</feature>
<dbReference type="AlphaFoldDB" id="A0A4R2NHB9"/>
<dbReference type="RefSeq" id="WP_132747975.1">
    <property type="nucleotide sequence ID" value="NZ_SLXK01000050.1"/>
</dbReference>
<evidence type="ECO:0000256" key="2">
    <source>
        <dbReference type="ARBA" id="ARBA00023125"/>
    </source>
</evidence>
<sequence>MDYTIKSLVKASEILELLAEKPLTAKKIVELLDMNKSTLHRFLYTLEIQNYIERNHNNEYQLSQKIIRLGLMAQNNLELSQVGKPFLIQMAERFGESCLLGSLDHDKVFYMDKVESANTVRIVLDAGQSAPLYTVASGKVFLAAMSQQHLRRYLETNELKSMTKNTITDKSQLLDEIKKIREKGYAIDNEELEAGLRGIAVPVRNYTGNTIAALCVAGVSMRFSQEKAELISEDLKQIGNEFSKQLGFKPG</sequence>
<dbReference type="Proteomes" id="UP000295416">
    <property type="component" value="Unassembled WGS sequence"/>
</dbReference>
<dbReference type="SUPFAM" id="SSF55781">
    <property type="entry name" value="GAF domain-like"/>
    <property type="match status" value="1"/>
</dbReference>